<feature type="domain" description="DUF2061" evidence="2">
    <location>
        <begin position="7"/>
        <end position="58"/>
    </location>
</feature>
<dbReference type="EMBL" id="LR796915">
    <property type="protein sequence ID" value="CAB4174778.1"/>
    <property type="molecule type" value="Genomic_DNA"/>
</dbReference>
<evidence type="ECO:0000313" key="8">
    <source>
        <dbReference type="EMBL" id="CAB4188899.1"/>
    </source>
</evidence>
<evidence type="ECO:0000313" key="6">
    <source>
        <dbReference type="EMBL" id="CAB4179882.1"/>
    </source>
</evidence>
<evidence type="ECO:0000313" key="11">
    <source>
        <dbReference type="EMBL" id="CAB5231679.1"/>
    </source>
</evidence>
<gene>
    <name evidence="6" type="ORF">UFOVP1032_146</name>
    <name evidence="7" type="ORF">UFOVP1125_62</name>
    <name evidence="8" type="ORF">UFOVP1173_8</name>
    <name evidence="9" type="ORF">UFOVP1241_78</name>
    <name evidence="10" type="ORF">UFOVP1491_146</name>
    <name evidence="11" type="ORF">UFOVP1579_146</name>
    <name evidence="3" type="ORF">UFOVP485_127</name>
    <name evidence="4" type="ORF">UFOVP575_79</name>
    <name evidence="5" type="ORF">UFOVP963_81</name>
</gene>
<sequence>MKNKRILAKTVSWHIIHFIMVTVVALIVTHKIHLAASIASLEMLAETGIYFAHEKLWSKIK</sequence>
<dbReference type="EMBL" id="LR797131">
    <property type="protein sequence ID" value="CAB4188899.1"/>
    <property type="molecule type" value="Genomic_DNA"/>
</dbReference>
<evidence type="ECO:0000259" key="2">
    <source>
        <dbReference type="Pfam" id="PF09834"/>
    </source>
</evidence>
<dbReference type="EMBL" id="LR796551">
    <property type="protein sequence ID" value="CAB4150973.1"/>
    <property type="molecule type" value="Genomic_DNA"/>
</dbReference>
<protein>
    <submittedName>
        <fullName evidence="3">COG3205 Predicted membrane protein</fullName>
    </submittedName>
</protein>
<keyword evidence="1" id="KW-1133">Transmembrane helix</keyword>
<evidence type="ECO:0000313" key="9">
    <source>
        <dbReference type="EMBL" id="CAB4192735.1"/>
    </source>
</evidence>
<evidence type="ECO:0000313" key="5">
    <source>
        <dbReference type="EMBL" id="CAB4174778.1"/>
    </source>
</evidence>
<evidence type="ECO:0000313" key="3">
    <source>
        <dbReference type="EMBL" id="CAB4146012.1"/>
    </source>
</evidence>
<reference evidence="3" key="1">
    <citation type="submission" date="2020-04" db="EMBL/GenBank/DDBJ databases">
        <authorList>
            <person name="Chiriac C."/>
            <person name="Salcher M."/>
            <person name="Ghai R."/>
            <person name="Kavagutti S V."/>
        </authorList>
    </citation>
    <scope>NUCLEOTIDE SEQUENCE</scope>
</reference>
<keyword evidence="1" id="KW-0812">Transmembrane</keyword>
<dbReference type="EMBL" id="LR797455">
    <property type="protein sequence ID" value="CAB4217965.1"/>
    <property type="molecule type" value="Genomic_DNA"/>
</dbReference>
<dbReference type="EMBL" id="LR798431">
    <property type="protein sequence ID" value="CAB5231679.1"/>
    <property type="molecule type" value="Genomic_DNA"/>
</dbReference>
<proteinExistence type="predicted"/>
<evidence type="ECO:0000313" key="7">
    <source>
        <dbReference type="EMBL" id="CAB4185552.1"/>
    </source>
</evidence>
<dbReference type="EMBL" id="LR797188">
    <property type="protein sequence ID" value="CAB4192735.1"/>
    <property type="molecule type" value="Genomic_DNA"/>
</dbReference>
<organism evidence="3">
    <name type="scientific">uncultured Caudovirales phage</name>
    <dbReference type="NCBI Taxonomy" id="2100421"/>
    <lineage>
        <taxon>Viruses</taxon>
        <taxon>Duplodnaviria</taxon>
        <taxon>Heunggongvirae</taxon>
        <taxon>Uroviricota</taxon>
        <taxon>Caudoviricetes</taxon>
        <taxon>Peduoviridae</taxon>
        <taxon>Maltschvirus</taxon>
        <taxon>Maltschvirus maltsch</taxon>
    </lineage>
</organism>
<dbReference type="Pfam" id="PF09834">
    <property type="entry name" value="DUF2061"/>
    <property type="match status" value="1"/>
</dbReference>
<evidence type="ECO:0000313" key="10">
    <source>
        <dbReference type="EMBL" id="CAB4217965.1"/>
    </source>
</evidence>
<dbReference type="EMBL" id="LR796457">
    <property type="protein sequence ID" value="CAB4146012.1"/>
    <property type="molecule type" value="Genomic_DNA"/>
</dbReference>
<dbReference type="EMBL" id="LR797080">
    <property type="protein sequence ID" value="CAB4185552.1"/>
    <property type="molecule type" value="Genomic_DNA"/>
</dbReference>
<evidence type="ECO:0000313" key="4">
    <source>
        <dbReference type="EMBL" id="CAB4150973.1"/>
    </source>
</evidence>
<name>A0A6J5MIE3_9CAUD</name>
<accession>A0A6J5MIE3</accession>
<feature type="transmembrane region" description="Helical" evidence="1">
    <location>
        <begin position="7"/>
        <end position="28"/>
    </location>
</feature>
<dbReference type="InterPro" id="IPR018638">
    <property type="entry name" value="DUF2061_membrane"/>
</dbReference>
<keyword evidence="1" id="KW-0472">Membrane</keyword>
<evidence type="ECO:0000256" key="1">
    <source>
        <dbReference type="SAM" id="Phobius"/>
    </source>
</evidence>
<dbReference type="EMBL" id="LR796983">
    <property type="protein sequence ID" value="CAB4179882.1"/>
    <property type="molecule type" value="Genomic_DNA"/>
</dbReference>